<dbReference type="CDD" id="cd14498">
    <property type="entry name" value="DSP"/>
    <property type="match status" value="1"/>
</dbReference>
<feature type="compositionally biased region" description="Low complexity" evidence="3">
    <location>
        <begin position="31"/>
        <end position="43"/>
    </location>
</feature>
<feature type="domain" description="Tyrosine specific protein phosphatases" evidence="5">
    <location>
        <begin position="156"/>
        <end position="207"/>
    </location>
</feature>
<feature type="region of interest" description="Disordered" evidence="3">
    <location>
        <begin position="353"/>
        <end position="412"/>
    </location>
</feature>
<dbReference type="PANTHER" id="PTHR46381:SF2">
    <property type="entry name" value="MAP KINASE PHOSPHATASE"/>
    <property type="match status" value="1"/>
</dbReference>
<dbReference type="InterPro" id="IPR029021">
    <property type="entry name" value="Prot-tyrosine_phosphatase-like"/>
</dbReference>
<gene>
    <name evidence="6" type="ORF">WJX72_000780</name>
</gene>
<evidence type="ECO:0000256" key="3">
    <source>
        <dbReference type="SAM" id="MobiDB-lite"/>
    </source>
</evidence>
<proteinExistence type="predicted"/>
<dbReference type="EMBL" id="JALJOR010000001">
    <property type="protein sequence ID" value="KAK9828564.1"/>
    <property type="molecule type" value="Genomic_DNA"/>
</dbReference>
<dbReference type="Proteomes" id="UP001489004">
    <property type="component" value="Unassembled WGS sequence"/>
</dbReference>
<organism evidence="6 7">
    <name type="scientific">[Myrmecia] bisecta</name>
    <dbReference type="NCBI Taxonomy" id="41462"/>
    <lineage>
        <taxon>Eukaryota</taxon>
        <taxon>Viridiplantae</taxon>
        <taxon>Chlorophyta</taxon>
        <taxon>core chlorophytes</taxon>
        <taxon>Trebouxiophyceae</taxon>
        <taxon>Trebouxiales</taxon>
        <taxon>Trebouxiaceae</taxon>
        <taxon>Myrmecia</taxon>
    </lineage>
</organism>
<dbReference type="InterPro" id="IPR000387">
    <property type="entry name" value="Tyr_Pase_dom"/>
</dbReference>
<evidence type="ECO:0000259" key="5">
    <source>
        <dbReference type="PROSITE" id="PS50056"/>
    </source>
</evidence>
<keyword evidence="1" id="KW-0378">Hydrolase</keyword>
<dbReference type="GO" id="GO:0004721">
    <property type="term" value="F:phosphoprotein phosphatase activity"/>
    <property type="evidence" value="ECO:0007669"/>
    <property type="project" value="UniProtKB-KW"/>
</dbReference>
<feature type="compositionally biased region" description="Polar residues" evidence="3">
    <location>
        <begin position="356"/>
        <end position="366"/>
    </location>
</feature>
<feature type="domain" description="Tyrosine-protein phosphatase" evidence="4">
    <location>
        <begin position="87"/>
        <end position="229"/>
    </location>
</feature>
<reference evidence="6 7" key="1">
    <citation type="journal article" date="2024" name="Nat. Commun.">
        <title>Phylogenomics reveals the evolutionary origins of lichenization in chlorophyte algae.</title>
        <authorList>
            <person name="Puginier C."/>
            <person name="Libourel C."/>
            <person name="Otte J."/>
            <person name="Skaloud P."/>
            <person name="Haon M."/>
            <person name="Grisel S."/>
            <person name="Petersen M."/>
            <person name="Berrin J.G."/>
            <person name="Delaux P.M."/>
            <person name="Dal Grande F."/>
            <person name="Keller J."/>
        </authorList>
    </citation>
    <scope>NUCLEOTIDE SEQUENCE [LARGE SCALE GENOMIC DNA]</scope>
    <source>
        <strain evidence="6 7">SAG 2043</strain>
    </source>
</reference>
<accession>A0AAW1R4P6</accession>
<dbReference type="Gene3D" id="3.40.20.10">
    <property type="entry name" value="Severin"/>
    <property type="match status" value="1"/>
</dbReference>
<protein>
    <submittedName>
        <fullName evidence="6">Uncharacterized protein</fullName>
    </submittedName>
</protein>
<evidence type="ECO:0000313" key="7">
    <source>
        <dbReference type="Proteomes" id="UP001489004"/>
    </source>
</evidence>
<dbReference type="InterPro" id="IPR000340">
    <property type="entry name" value="Dual-sp_phosphatase_cat-dom"/>
</dbReference>
<dbReference type="SUPFAM" id="SSF52799">
    <property type="entry name" value="(Phosphotyrosine protein) phosphatases II"/>
    <property type="match status" value="1"/>
</dbReference>
<comment type="caution">
    <text evidence="6">The sequence shown here is derived from an EMBL/GenBank/DDBJ whole genome shotgun (WGS) entry which is preliminary data.</text>
</comment>
<keyword evidence="7" id="KW-1185">Reference proteome</keyword>
<dbReference type="InterPro" id="IPR020422">
    <property type="entry name" value="TYR_PHOSPHATASE_DUAL_dom"/>
</dbReference>
<evidence type="ECO:0000256" key="1">
    <source>
        <dbReference type="ARBA" id="ARBA00022801"/>
    </source>
</evidence>
<dbReference type="PROSITE" id="PS50054">
    <property type="entry name" value="TYR_PHOSPHATASE_DUAL"/>
    <property type="match status" value="1"/>
</dbReference>
<dbReference type="SMART" id="SM00195">
    <property type="entry name" value="DSPc"/>
    <property type="match status" value="1"/>
</dbReference>
<dbReference type="Gene3D" id="3.90.190.10">
    <property type="entry name" value="Protein tyrosine phosphatase superfamily"/>
    <property type="match status" value="1"/>
</dbReference>
<evidence type="ECO:0000313" key="6">
    <source>
        <dbReference type="EMBL" id="KAK9828564.1"/>
    </source>
</evidence>
<dbReference type="InterPro" id="IPR029006">
    <property type="entry name" value="ADF-H/Gelsolin-like_dom_sf"/>
</dbReference>
<evidence type="ECO:0000259" key="4">
    <source>
        <dbReference type="PROSITE" id="PS50054"/>
    </source>
</evidence>
<name>A0AAW1R4P6_9CHLO</name>
<dbReference type="PANTHER" id="PTHR46381">
    <property type="entry name" value="MKPA PROTEIN"/>
    <property type="match status" value="1"/>
</dbReference>
<dbReference type="InterPro" id="IPR016130">
    <property type="entry name" value="Tyr_Pase_AS"/>
</dbReference>
<evidence type="ECO:0000256" key="2">
    <source>
        <dbReference type="ARBA" id="ARBA00022912"/>
    </source>
</evidence>
<feature type="region of interest" description="Disordered" evidence="3">
    <location>
        <begin position="27"/>
        <end position="51"/>
    </location>
</feature>
<dbReference type="Pfam" id="PF00782">
    <property type="entry name" value="DSPc"/>
    <property type="match status" value="1"/>
</dbReference>
<sequence length="488" mass="52992">MSAAKCQFPLFRHKFWGAAAWTENSTEGVEMSSMEASSSGSAEGDQHQQARGGNKLMTLDLRALPRDEGPPTELQARREKFLYFEKRCSEVADGLFLGSDAVARNREILRASGVTHVINCVGFLFPCYFKDELTYMTLFLQDTPAEDVTAVLYDVFNFIEAARKVNGRVLVHCSQGVSRSATLVISYLMWRLDQPYDETFQAVKAIRGVANPNIGFTCQLLNWHKRRHSPLESCRVYRMAPQSSAAASYLVAKGVTSPQMASLDPRGAFVVQLPDRTYIWQGSRCLPEYVSAAASAAASLERYENAPGPATIVLEGREPRELLAALGGPGQVCECEAYSRDYQMFSEALSAAAMHSDTSGSGSGRNPKTPRAESSDGESGLDHPGSPNTRSRKYRRADVTSPANCSPRPGSLLETLTGRTVSLDSAADTLTDLSDLAAPPLLSHQHSAKGLPLPRRSNSGGMLPVPRLPIASATAGFARKSRGSQDMI</sequence>
<keyword evidence="2" id="KW-0904">Protein phosphatase</keyword>
<dbReference type="SUPFAM" id="SSF55753">
    <property type="entry name" value="Actin depolymerizing proteins"/>
    <property type="match status" value="1"/>
</dbReference>
<dbReference type="PROSITE" id="PS00383">
    <property type="entry name" value="TYR_PHOSPHATASE_1"/>
    <property type="match status" value="1"/>
</dbReference>
<dbReference type="PROSITE" id="PS50056">
    <property type="entry name" value="TYR_PHOSPHATASE_2"/>
    <property type="match status" value="1"/>
</dbReference>
<dbReference type="AlphaFoldDB" id="A0AAW1R4P6"/>